<proteinExistence type="predicted"/>
<feature type="domain" description="CBS" evidence="4">
    <location>
        <begin position="92"/>
        <end position="149"/>
    </location>
</feature>
<dbReference type="EMBL" id="LLZH01000351">
    <property type="protein sequence ID" value="KUL21600.1"/>
    <property type="molecule type" value="Genomic_DNA"/>
</dbReference>
<name>A0A101J7D1_9ACTN</name>
<evidence type="ECO:0000313" key="6">
    <source>
        <dbReference type="Proteomes" id="UP000053244"/>
    </source>
</evidence>
<dbReference type="Proteomes" id="UP000053244">
    <property type="component" value="Unassembled WGS sequence"/>
</dbReference>
<dbReference type="RefSeq" id="WP_067708609.1">
    <property type="nucleotide sequence ID" value="NZ_LLZH01000351.1"/>
</dbReference>
<dbReference type="InterPro" id="IPR000644">
    <property type="entry name" value="CBS_dom"/>
</dbReference>
<dbReference type="SUPFAM" id="SSF54631">
    <property type="entry name" value="CBS-domain pair"/>
    <property type="match status" value="1"/>
</dbReference>
<accession>A0A101J7D1</accession>
<keyword evidence="6" id="KW-1185">Reference proteome</keyword>
<sequence length="227" mass="24779">MRTWTVGDVMTKAVVSVSEQTSYRDVVDLLVERRFSAVPVVDTGHRVIGVISETDLLRKIEYAGDEAPRIFERGRRRGERAKATARTATGLMSGPPVVALASTPIAAAARRMDVEKVKRLPVVDDLGRLVGIVSRGDLLKTYLRPDLDIQTDVETGVLRAFLVDDTASVTVTVTDGVVRLSGRVGRYSSAELVERLSRQVAGVVEVISGLTYDVDDREPVVTPVPFF</sequence>
<dbReference type="PIRSF" id="PIRSF036990">
    <property type="entry name" value="UCP036990_CBS_BON"/>
    <property type="match status" value="1"/>
</dbReference>
<evidence type="ECO:0008006" key="7">
    <source>
        <dbReference type="Google" id="ProtNLM"/>
    </source>
</evidence>
<evidence type="ECO:0000313" key="5">
    <source>
        <dbReference type="EMBL" id="KUL21600.1"/>
    </source>
</evidence>
<evidence type="ECO:0000259" key="3">
    <source>
        <dbReference type="PROSITE" id="PS50914"/>
    </source>
</evidence>
<dbReference type="SMART" id="SM00116">
    <property type="entry name" value="CBS"/>
    <property type="match status" value="2"/>
</dbReference>
<dbReference type="PANTHER" id="PTHR43080">
    <property type="entry name" value="CBS DOMAIN-CONTAINING PROTEIN CBSX3, MITOCHONDRIAL"/>
    <property type="match status" value="1"/>
</dbReference>
<dbReference type="InterPro" id="IPR051257">
    <property type="entry name" value="Diverse_CBS-Domain"/>
</dbReference>
<evidence type="ECO:0000256" key="1">
    <source>
        <dbReference type="ARBA" id="ARBA00023122"/>
    </source>
</evidence>
<dbReference type="OrthoDB" id="2111978at2"/>
<dbReference type="Gene3D" id="3.10.580.10">
    <property type="entry name" value="CBS-domain"/>
    <property type="match status" value="1"/>
</dbReference>
<dbReference type="PROSITE" id="PS50914">
    <property type="entry name" value="BON"/>
    <property type="match status" value="1"/>
</dbReference>
<dbReference type="PANTHER" id="PTHR43080:SF29">
    <property type="entry name" value="OS02G0818000 PROTEIN"/>
    <property type="match status" value="1"/>
</dbReference>
<dbReference type="AlphaFoldDB" id="A0A101J7D1"/>
<dbReference type="Pfam" id="PF04972">
    <property type="entry name" value="BON"/>
    <property type="match status" value="1"/>
</dbReference>
<dbReference type="Pfam" id="PF00571">
    <property type="entry name" value="CBS"/>
    <property type="match status" value="2"/>
</dbReference>
<feature type="domain" description="CBS" evidence="4">
    <location>
        <begin position="10"/>
        <end position="66"/>
    </location>
</feature>
<gene>
    <name evidence="5" type="ORF">ADL15_50285</name>
</gene>
<organism evidence="5 6">
    <name type="scientific">Actinoplanes awajinensis subsp. mycoplanecinus</name>
    <dbReference type="NCBI Taxonomy" id="135947"/>
    <lineage>
        <taxon>Bacteria</taxon>
        <taxon>Bacillati</taxon>
        <taxon>Actinomycetota</taxon>
        <taxon>Actinomycetes</taxon>
        <taxon>Micromonosporales</taxon>
        <taxon>Micromonosporaceae</taxon>
        <taxon>Actinoplanes</taxon>
    </lineage>
</organism>
<comment type="caution">
    <text evidence="5">The sequence shown here is derived from an EMBL/GenBank/DDBJ whole genome shotgun (WGS) entry which is preliminary data.</text>
</comment>
<dbReference type="CDD" id="cd04586">
    <property type="entry name" value="CBS_pair_BON_assoc"/>
    <property type="match status" value="1"/>
</dbReference>
<dbReference type="InterPro" id="IPR046342">
    <property type="entry name" value="CBS_dom_sf"/>
</dbReference>
<evidence type="ECO:0000259" key="4">
    <source>
        <dbReference type="PROSITE" id="PS51371"/>
    </source>
</evidence>
<dbReference type="PROSITE" id="PS51371">
    <property type="entry name" value="CBS"/>
    <property type="match status" value="2"/>
</dbReference>
<dbReference type="InterPro" id="IPR007055">
    <property type="entry name" value="BON_dom"/>
</dbReference>
<reference evidence="5 6" key="1">
    <citation type="submission" date="2015-10" db="EMBL/GenBank/DDBJ databases">
        <authorList>
            <person name="Gilbert D.G."/>
        </authorList>
    </citation>
    <scope>NUCLEOTIDE SEQUENCE [LARGE SCALE GENOMIC DNA]</scope>
    <source>
        <strain evidence="5 6">NRRL B-16712</strain>
    </source>
</reference>
<evidence type="ECO:0000256" key="2">
    <source>
        <dbReference type="PROSITE-ProRule" id="PRU00703"/>
    </source>
</evidence>
<dbReference type="InterPro" id="IPR017080">
    <property type="entry name" value="UCP036990_CBS_BON"/>
</dbReference>
<feature type="domain" description="BON" evidence="3">
    <location>
        <begin position="145"/>
        <end position="214"/>
    </location>
</feature>
<protein>
    <recommendedName>
        <fullName evidence="7">BON domain-containing protein</fullName>
    </recommendedName>
</protein>
<dbReference type="Gene3D" id="3.30.1340.30">
    <property type="match status" value="1"/>
</dbReference>
<keyword evidence="1 2" id="KW-0129">CBS domain</keyword>